<feature type="domain" description="DSBA-like thioredoxin" evidence="1">
    <location>
        <begin position="7"/>
        <end position="208"/>
    </location>
</feature>
<dbReference type="RefSeq" id="WP_317523184.1">
    <property type="nucleotide sequence ID" value="NZ_JAWJZI010000005.1"/>
</dbReference>
<proteinExistence type="predicted"/>
<sequence length="217" mass="24634">MAEKIKLDIVSDVVCPWCLVGYKHLEAAINELGMQDRIDIEWQPFELNPDMPPEGENLREHVARKYGSTPEDSQRARAKIAKLGAEHGFTFNYFDEMKMVNTLDAHVLLEFAKEYGKQTELKMGLFSAFFSKQKDVSDRKVLLDEVATVGLDRQAAQSRLEDMAHRDEIRSVEAEWQQLGVSAVPTVVFNRTSALTGAQEIETYKQVLLELVNEQAT</sequence>
<dbReference type="PANTHER" id="PTHR13887">
    <property type="entry name" value="GLUTATHIONE S-TRANSFERASE KAPPA"/>
    <property type="match status" value="1"/>
</dbReference>
<accession>A0ABU3ZJW1</accession>
<evidence type="ECO:0000313" key="3">
    <source>
        <dbReference type="Proteomes" id="UP001186452"/>
    </source>
</evidence>
<protein>
    <submittedName>
        <fullName evidence="2">DsbA family oxidoreductase</fullName>
    </submittedName>
</protein>
<dbReference type="CDD" id="cd03024">
    <property type="entry name" value="DsbA_FrnE"/>
    <property type="match status" value="1"/>
</dbReference>
<reference evidence="2 3" key="1">
    <citation type="submission" date="2023-10" db="EMBL/GenBank/DDBJ databases">
        <title>Marine bacteria isolated from horseshoe crab.</title>
        <authorList>
            <person name="Cheng T.H."/>
        </authorList>
    </citation>
    <scope>NUCLEOTIDE SEQUENCE [LARGE SCALE GENOMIC DNA]</scope>
    <source>
        <strain evidence="2 3">HSC6</strain>
    </source>
</reference>
<evidence type="ECO:0000313" key="2">
    <source>
        <dbReference type="EMBL" id="MDV5170387.1"/>
    </source>
</evidence>
<dbReference type="PANTHER" id="PTHR13887:SF41">
    <property type="entry name" value="THIOREDOXIN SUPERFAMILY PROTEIN"/>
    <property type="match status" value="1"/>
</dbReference>
<dbReference type="Pfam" id="PF01323">
    <property type="entry name" value="DSBA"/>
    <property type="match status" value="1"/>
</dbReference>
<gene>
    <name evidence="2" type="ORF">R2X38_15385</name>
</gene>
<keyword evidence="3" id="KW-1185">Reference proteome</keyword>
<dbReference type="EMBL" id="JAWJZI010000005">
    <property type="protein sequence ID" value="MDV5170387.1"/>
    <property type="molecule type" value="Genomic_DNA"/>
</dbReference>
<comment type="caution">
    <text evidence="2">The sequence shown here is derived from an EMBL/GenBank/DDBJ whole genome shotgun (WGS) entry which is preliminary data.</text>
</comment>
<dbReference type="InterPro" id="IPR036249">
    <property type="entry name" value="Thioredoxin-like_sf"/>
</dbReference>
<name>A0ABU3ZJW1_9GAMM</name>
<dbReference type="Proteomes" id="UP001186452">
    <property type="component" value="Unassembled WGS sequence"/>
</dbReference>
<dbReference type="InterPro" id="IPR001853">
    <property type="entry name" value="DSBA-like_thioredoxin_dom"/>
</dbReference>
<dbReference type="Gene3D" id="3.40.30.10">
    <property type="entry name" value="Glutaredoxin"/>
    <property type="match status" value="1"/>
</dbReference>
<dbReference type="SUPFAM" id="SSF52833">
    <property type="entry name" value="Thioredoxin-like"/>
    <property type="match status" value="1"/>
</dbReference>
<organism evidence="2 3">
    <name type="scientific">Photobacterium rosenbergii</name>
    <dbReference type="NCBI Taxonomy" id="294936"/>
    <lineage>
        <taxon>Bacteria</taxon>
        <taxon>Pseudomonadati</taxon>
        <taxon>Pseudomonadota</taxon>
        <taxon>Gammaproteobacteria</taxon>
        <taxon>Vibrionales</taxon>
        <taxon>Vibrionaceae</taxon>
        <taxon>Photobacterium</taxon>
    </lineage>
</organism>
<evidence type="ECO:0000259" key="1">
    <source>
        <dbReference type="Pfam" id="PF01323"/>
    </source>
</evidence>